<feature type="non-terminal residue" evidence="9">
    <location>
        <position position="1"/>
    </location>
</feature>
<proteinExistence type="inferred from homology"/>
<keyword evidence="2" id="KW-0145">Chemotaxis</keyword>
<dbReference type="SMART" id="SM00283">
    <property type="entry name" value="MA"/>
    <property type="match status" value="1"/>
</dbReference>
<evidence type="ECO:0000256" key="1">
    <source>
        <dbReference type="ARBA" id="ARBA00004370"/>
    </source>
</evidence>
<sequence length="580" mass="62117">DVISKVTEFGPWTSVALRDVMRSAWRQNNLQTLYSASQVLAALDKSLYYSERFIGKGEVTDYTVSQASLSDAVSQNKTMSAAVLNELQKTRVDGALILMNNYFARLTEVKELLAASRDIREKQLDVLAPKIAQAFSNLQVAITEQQKTLDGAVTSTVSTAKSGTIFTGIAIVILGLALAYGIGLLISSAIRTLAVTMERIAHGDEAIVVEGTEHRHELGAMARSLQVFQETGRAKLVAEANAERQRLSAEADRLGEERRRLEDADIMQDAFVKICSGLEQLSQGDLTARIGEVDARYSVIREQFNQSVQSLEETIGSVVAVVTTIRTGLNEISSASDDLARRTEQQAASLEETVAALGEVTRGVNGTAESAQGAQRAASTTQVNAEHGGEVVALAVDAMTAIQSSSEKIESIIGVIDEIAFQTNLLALNAGVEAARAGEAGKGFAVVAQEVRELAQRSATAAREIKDLISTSTHQVSSGVKLVSESGSSLGDIVRQIGRMSDIINQIAGSARDQAISLREVSTAADQMDRVTQQNAAMVEQTTAAARTLSNATEELAHMVSRFKLKSNARTAVQYRARAV</sequence>
<dbReference type="PROSITE" id="PS50111">
    <property type="entry name" value="CHEMOTAXIS_TRANSDUC_2"/>
    <property type="match status" value="1"/>
</dbReference>
<dbReference type="SUPFAM" id="SSF58104">
    <property type="entry name" value="Methyl-accepting chemotaxis protein (MCP) signaling domain"/>
    <property type="match status" value="1"/>
</dbReference>
<feature type="domain" description="HAMP" evidence="8">
    <location>
        <begin position="277"/>
        <end position="316"/>
    </location>
</feature>
<dbReference type="RefSeq" id="WP_174021684.1">
    <property type="nucleotide sequence ID" value="NZ_JAAMAY010000047.1"/>
</dbReference>
<evidence type="ECO:0000256" key="3">
    <source>
        <dbReference type="ARBA" id="ARBA00029447"/>
    </source>
</evidence>
<keyword evidence="6" id="KW-0472">Membrane</keyword>
<dbReference type="GO" id="GO:0016020">
    <property type="term" value="C:membrane"/>
    <property type="evidence" value="ECO:0007669"/>
    <property type="project" value="UniProtKB-SubCell"/>
</dbReference>
<dbReference type="InterPro" id="IPR004090">
    <property type="entry name" value="Chemotax_Me-accpt_rcpt"/>
</dbReference>
<dbReference type="InterPro" id="IPR003660">
    <property type="entry name" value="HAMP_dom"/>
</dbReference>
<feature type="domain" description="Methyl-accepting transducer" evidence="7">
    <location>
        <begin position="321"/>
        <end position="550"/>
    </location>
</feature>
<feature type="transmembrane region" description="Helical" evidence="6">
    <location>
        <begin position="165"/>
        <end position="190"/>
    </location>
</feature>
<gene>
    <name evidence="9" type="ORF">G6M46_30175</name>
</gene>
<comment type="subcellular location">
    <subcellularLocation>
        <location evidence="1">Membrane</location>
    </subcellularLocation>
</comment>
<accession>A0AA44F9Y9</accession>
<organism evidence="9 10">
    <name type="scientific">Agrobacterium tumefaciens</name>
    <dbReference type="NCBI Taxonomy" id="358"/>
    <lineage>
        <taxon>Bacteria</taxon>
        <taxon>Pseudomonadati</taxon>
        <taxon>Pseudomonadota</taxon>
        <taxon>Alphaproteobacteria</taxon>
        <taxon>Hyphomicrobiales</taxon>
        <taxon>Rhizobiaceae</taxon>
        <taxon>Rhizobium/Agrobacterium group</taxon>
        <taxon>Agrobacterium</taxon>
        <taxon>Agrobacterium tumefaciens complex</taxon>
    </lineage>
</organism>
<dbReference type="Pfam" id="PF00015">
    <property type="entry name" value="MCPsignal"/>
    <property type="match status" value="1"/>
</dbReference>
<feature type="coiled-coil region" evidence="5">
    <location>
        <begin position="237"/>
        <end position="264"/>
    </location>
</feature>
<dbReference type="Gene3D" id="1.10.287.950">
    <property type="entry name" value="Methyl-accepting chemotaxis protein"/>
    <property type="match status" value="1"/>
</dbReference>
<dbReference type="FunFam" id="1.10.287.950:FF:000001">
    <property type="entry name" value="Methyl-accepting chemotaxis sensory transducer"/>
    <property type="match status" value="1"/>
</dbReference>
<dbReference type="InterPro" id="IPR051310">
    <property type="entry name" value="MCP_chemotaxis"/>
</dbReference>
<dbReference type="SMART" id="SM00304">
    <property type="entry name" value="HAMP"/>
    <property type="match status" value="2"/>
</dbReference>
<feature type="domain" description="HAMP" evidence="8">
    <location>
        <begin position="184"/>
        <end position="237"/>
    </location>
</feature>
<dbReference type="GO" id="GO:0004888">
    <property type="term" value="F:transmembrane signaling receptor activity"/>
    <property type="evidence" value="ECO:0007669"/>
    <property type="project" value="InterPro"/>
</dbReference>
<dbReference type="CDD" id="cd11386">
    <property type="entry name" value="MCP_signal"/>
    <property type="match status" value="1"/>
</dbReference>
<evidence type="ECO:0000313" key="9">
    <source>
        <dbReference type="EMBL" id="NTC32416.1"/>
    </source>
</evidence>
<comment type="caution">
    <text evidence="9">The sequence shown here is derived from an EMBL/GenBank/DDBJ whole genome shotgun (WGS) entry which is preliminary data.</text>
</comment>
<evidence type="ECO:0000256" key="6">
    <source>
        <dbReference type="SAM" id="Phobius"/>
    </source>
</evidence>
<dbReference type="EMBL" id="JAAMAY010000047">
    <property type="protein sequence ID" value="NTC32416.1"/>
    <property type="molecule type" value="Genomic_DNA"/>
</dbReference>
<dbReference type="PANTHER" id="PTHR43531">
    <property type="entry name" value="PROTEIN ICFG"/>
    <property type="match status" value="1"/>
</dbReference>
<evidence type="ECO:0000259" key="7">
    <source>
        <dbReference type="PROSITE" id="PS50111"/>
    </source>
</evidence>
<evidence type="ECO:0000256" key="5">
    <source>
        <dbReference type="SAM" id="Coils"/>
    </source>
</evidence>
<dbReference type="Gene3D" id="6.10.340.10">
    <property type="match status" value="1"/>
</dbReference>
<dbReference type="PANTHER" id="PTHR43531:SF11">
    <property type="entry name" value="METHYL-ACCEPTING CHEMOTAXIS PROTEIN 3"/>
    <property type="match status" value="1"/>
</dbReference>
<dbReference type="GO" id="GO:0006935">
    <property type="term" value="P:chemotaxis"/>
    <property type="evidence" value="ECO:0007669"/>
    <property type="project" value="UniProtKB-KW"/>
</dbReference>
<evidence type="ECO:0000313" key="10">
    <source>
        <dbReference type="Proteomes" id="UP000702952"/>
    </source>
</evidence>
<dbReference type="SUPFAM" id="SSF158472">
    <property type="entry name" value="HAMP domain-like"/>
    <property type="match status" value="1"/>
</dbReference>
<keyword evidence="6" id="KW-1133">Transmembrane helix</keyword>
<evidence type="ECO:0000256" key="2">
    <source>
        <dbReference type="ARBA" id="ARBA00022500"/>
    </source>
</evidence>
<reference evidence="9" key="1">
    <citation type="journal article" date="2020" name="Science">
        <title>Unexpected conservation and global transmission of agrobacterial virulence plasmids.</title>
        <authorList>
            <person name="Weisberg A.J."/>
            <person name="Davis E.W. 2nd"/>
            <person name="Tabima J."/>
            <person name="Belcher M.S."/>
            <person name="Miller M."/>
            <person name="Kuo C.H."/>
            <person name="Loper J.E."/>
            <person name="Grunwald N.J."/>
            <person name="Putnam M.L."/>
            <person name="Chang J.H."/>
        </authorList>
    </citation>
    <scope>NUCLEOTIDE SEQUENCE</scope>
    <source>
        <strain evidence="9">17-1853-1a</strain>
    </source>
</reference>
<dbReference type="GO" id="GO:0007165">
    <property type="term" value="P:signal transduction"/>
    <property type="evidence" value="ECO:0007669"/>
    <property type="project" value="UniProtKB-KW"/>
</dbReference>
<evidence type="ECO:0000259" key="8">
    <source>
        <dbReference type="PROSITE" id="PS50885"/>
    </source>
</evidence>
<name>A0AA44F9Y9_AGRTU</name>
<dbReference type="AlphaFoldDB" id="A0AA44F9Y9"/>
<dbReference type="Proteomes" id="UP000702952">
    <property type="component" value="Unassembled WGS sequence"/>
</dbReference>
<protein>
    <submittedName>
        <fullName evidence="9">Methyl-accepting chemotaxis protein</fullName>
    </submittedName>
</protein>
<keyword evidence="6" id="KW-0812">Transmembrane</keyword>
<keyword evidence="4" id="KW-0807">Transducer</keyword>
<keyword evidence="5" id="KW-0175">Coiled coil</keyword>
<dbReference type="InterPro" id="IPR004089">
    <property type="entry name" value="MCPsignal_dom"/>
</dbReference>
<dbReference type="PRINTS" id="PR00260">
    <property type="entry name" value="CHEMTRNSDUCR"/>
</dbReference>
<comment type="similarity">
    <text evidence="3">Belongs to the methyl-accepting chemotaxis (MCP) protein family.</text>
</comment>
<dbReference type="PROSITE" id="PS50885">
    <property type="entry name" value="HAMP"/>
    <property type="match status" value="2"/>
</dbReference>
<evidence type="ECO:0000256" key="4">
    <source>
        <dbReference type="PROSITE-ProRule" id="PRU00284"/>
    </source>
</evidence>